<name>A0ABW3LKY9_9BACI</name>
<dbReference type="Proteomes" id="UP001597040">
    <property type="component" value="Unassembled WGS sequence"/>
</dbReference>
<evidence type="ECO:0000313" key="3">
    <source>
        <dbReference type="Proteomes" id="UP001597040"/>
    </source>
</evidence>
<keyword evidence="2" id="KW-0966">Cell projection</keyword>
<comment type="caution">
    <text evidence="2">The sequence shown here is derived from an EMBL/GenBank/DDBJ whole genome shotgun (WGS) entry which is preliminary data.</text>
</comment>
<sequence>MGQLKDYFYISTSDDRMLAYINGTDKSNSLDQEITEDAMLELLKDNQITYGVNSSVIQLILTNIDEEKSPLIIAKGKPVQHGTDGDINYFFDSNTDIDKTTNWSFRDVMRIPSVQQGQRLATLVLPTHGEDGMDVYGKIVQPKPGKPYMIKAGKM</sequence>
<keyword evidence="3" id="KW-1185">Reference proteome</keyword>
<dbReference type="PANTHER" id="PTHR38032">
    <property type="entry name" value="POLYMERASE-RELATED"/>
    <property type="match status" value="1"/>
</dbReference>
<keyword evidence="2" id="KW-0282">Flagellum</keyword>
<dbReference type="InterPro" id="IPR005646">
    <property type="entry name" value="FapA"/>
</dbReference>
<dbReference type="InterPro" id="IPR046866">
    <property type="entry name" value="FapA_N"/>
</dbReference>
<dbReference type="PANTHER" id="PTHR38032:SF1">
    <property type="entry name" value="RNA-BINDING PROTEIN KHPB N-TERMINAL DOMAIN-CONTAINING PROTEIN"/>
    <property type="match status" value="1"/>
</dbReference>
<feature type="domain" description="Flagellar Assembly Protein A N-terminal region" evidence="1">
    <location>
        <begin position="10"/>
        <end position="154"/>
    </location>
</feature>
<reference evidence="3" key="1">
    <citation type="journal article" date="2019" name="Int. J. Syst. Evol. Microbiol.">
        <title>The Global Catalogue of Microorganisms (GCM) 10K type strain sequencing project: providing services to taxonomists for standard genome sequencing and annotation.</title>
        <authorList>
            <consortium name="The Broad Institute Genomics Platform"/>
            <consortium name="The Broad Institute Genome Sequencing Center for Infectious Disease"/>
            <person name="Wu L."/>
            <person name="Ma J."/>
        </authorList>
    </citation>
    <scope>NUCLEOTIDE SEQUENCE [LARGE SCALE GENOMIC DNA]</scope>
    <source>
        <strain evidence="3">CCUG 56754</strain>
    </source>
</reference>
<accession>A0ABW3LKY9</accession>
<protein>
    <submittedName>
        <fullName evidence="2">Flagellar assembly protein A</fullName>
    </submittedName>
</protein>
<dbReference type="RefSeq" id="WP_390360495.1">
    <property type="nucleotide sequence ID" value="NZ_JBHTKJ010000012.1"/>
</dbReference>
<gene>
    <name evidence="2" type="ORF">ACFQ3N_06010</name>
</gene>
<evidence type="ECO:0000313" key="2">
    <source>
        <dbReference type="EMBL" id="MFD1037961.1"/>
    </source>
</evidence>
<evidence type="ECO:0000259" key="1">
    <source>
        <dbReference type="Pfam" id="PF20250"/>
    </source>
</evidence>
<dbReference type="EMBL" id="JBHTKJ010000012">
    <property type="protein sequence ID" value="MFD1037961.1"/>
    <property type="molecule type" value="Genomic_DNA"/>
</dbReference>
<keyword evidence="2" id="KW-0969">Cilium</keyword>
<organism evidence="2 3">
    <name type="scientific">Virgibacillus byunsanensis</name>
    <dbReference type="NCBI Taxonomy" id="570945"/>
    <lineage>
        <taxon>Bacteria</taxon>
        <taxon>Bacillati</taxon>
        <taxon>Bacillota</taxon>
        <taxon>Bacilli</taxon>
        <taxon>Bacillales</taxon>
        <taxon>Bacillaceae</taxon>
        <taxon>Virgibacillus</taxon>
    </lineage>
</organism>
<dbReference type="Pfam" id="PF20250">
    <property type="entry name" value="FapA_N"/>
    <property type="match status" value="1"/>
</dbReference>
<proteinExistence type="predicted"/>